<sequence>MRPLEKEQASEIDEVTAVIAWHDDDARAAVGTLLDDCRHLREQLALARMAMSAGFTRGWLPDPRGNPDELPKQWRR</sequence>
<proteinExistence type="predicted"/>
<accession>A0A657LQI4</accession>
<feature type="region of interest" description="Disordered" evidence="1">
    <location>
        <begin position="57"/>
        <end position="76"/>
    </location>
</feature>
<keyword evidence="3" id="KW-1185">Reference proteome</keyword>
<dbReference type="RefSeq" id="WP_071835459.1">
    <property type="nucleotide sequence ID" value="NZ_LSRP01000135.1"/>
</dbReference>
<dbReference type="AlphaFoldDB" id="A0A657LQI4"/>
<organism evidence="2 3">
    <name type="scientific">Pararhizobium antarcticum</name>
    <dbReference type="NCBI Taxonomy" id="1798805"/>
    <lineage>
        <taxon>Bacteria</taxon>
        <taxon>Pseudomonadati</taxon>
        <taxon>Pseudomonadota</taxon>
        <taxon>Alphaproteobacteria</taxon>
        <taxon>Hyphomicrobiales</taxon>
        <taxon>Rhizobiaceae</taxon>
        <taxon>Rhizobium/Agrobacterium group</taxon>
        <taxon>Pararhizobium</taxon>
    </lineage>
</organism>
<comment type="caution">
    <text evidence="2">The sequence shown here is derived from an EMBL/GenBank/DDBJ whole genome shotgun (WGS) entry which is preliminary data.</text>
</comment>
<dbReference type="EMBL" id="LSRP01000135">
    <property type="protein sequence ID" value="OJF90752.1"/>
    <property type="molecule type" value="Genomic_DNA"/>
</dbReference>
<evidence type="ECO:0000256" key="1">
    <source>
        <dbReference type="SAM" id="MobiDB-lite"/>
    </source>
</evidence>
<feature type="compositionally biased region" description="Basic and acidic residues" evidence="1">
    <location>
        <begin position="65"/>
        <end position="76"/>
    </location>
</feature>
<protein>
    <submittedName>
        <fullName evidence="2">Uncharacterized protein</fullName>
    </submittedName>
</protein>
<dbReference type="Proteomes" id="UP000182661">
    <property type="component" value="Unassembled WGS sequence"/>
</dbReference>
<dbReference type="OrthoDB" id="7924295at2"/>
<evidence type="ECO:0000313" key="3">
    <source>
        <dbReference type="Proteomes" id="UP000182661"/>
    </source>
</evidence>
<evidence type="ECO:0000313" key="2">
    <source>
        <dbReference type="EMBL" id="OJF90752.1"/>
    </source>
</evidence>
<gene>
    <name evidence="2" type="ORF">AX760_23950</name>
</gene>
<name>A0A657LQI4_9HYPH</name>
<reference evidence="2 3" key="1">
    <citation type="submission" date="2016-02" db="EMBL/GenBank/DDBJ databases">
        <title>Genome sequencing of a beta-galactosidase producing bacteria Rhizobium sp. 59.</title>
        <authorList>
            <person name="Wang D."/>
            <person name="Kot W."/>
            <person name="Qin Y."/>
            <person name="Hansen L."/>
            <person name="Naqvi K."/>
            <person name="Rensing C."/>
        </authorList>
    </citation>
    <scope>NUCLEOTIDE SEQUENCE [LARGE SCALE GENOMIC DNA]</scope>
    <source>
        <strain evidence="2 3">59</strain>
    </source>
</reference>